<protein>
    <submittedName>
        <fullName evidence="3">Phenoloxidase-activating factor 2-like</fullName>
    </submittedName>
</protein>
<organism evidence="2 3">
    <name type="scientific">Vanessa tameamea</name>
    <name type="common">Kamehameha butterfly</name>
    <dbReference type="NCBI Taxonomy" id="334116"/>
    <lineage>
        <taxon>Eukaryota</taxon>
        <taxon>Metazoa</taxon>
        <taxon>Ecdysozoa</taxon>
        <taxon>Arthropoda</taxon>
        <taxon>Hexapoda</taxon>
        <taxon>Insecta</taxon>
        <taxon>Pterygota</taxon>
        <taxon>Neoptera</taxon>
        <taxon>Endopterygota</taxon>
        <taxon>Lepidoptera</taxon>
        <taxon>Glossata</taxon>
        <taxon>Ditrysia</taxon>
        <taxon>Papilionoidea</taxon>
        <taxon>Nymphalidae</taxon>
        <taxon>Nymphalinae</taxon>
        <taxon>Vanessa</taxon>
    </lineage>
</organism>
<evidence type="ECO:0000313" key="3">
    <source>
        <dbReference type="RefSeq" id="XP_064075980.1"/>
    </source>
</evidence>
<dbReference type="PANTHER" id="PTHR24258:SF129">
    <property type="entry name" value="LP15124P-RELATED"/>
    <property type="match status" value="1"/>
</dbReference>
<dbReference type="PROSITE" id="PS50240">
    <property type="entry name" value="TRYPSIN_DOM"/>
    <property type="match status" value="1"/>
</dbReference>
<dbReference type="Pfam" id="PF18322">
    <property type="entry name" value="CLIP_1"/>
    <property type="match status" value="1"/>
</dbReference>
<dbReference type="PANTHER" id="PTHR24258">
    <property type="entry name" value="SERINE PROTEASE-RELATED"/>
    <property type="match status" value="1"/>
</dbReference>
<proteinExistence type="predicted"/>
<evidence type="ECO:0000313" key="2">
    <source>
        <dbReference type="Proteomes" id="UP001652626"/>
    </source>
</evidence>
<dbReference type="Pfam" id="PF00089">
    <property type="entry name" value="Trypsin"/>
    <property type="match status" value="1"/>
</dbReference>
<sequence>MQNGPLKMHIYRTLLTAVGLVLTYGVTVLAEEDIKGDDLETLIHDIFGEPCILKNDVIGSCVKYYLCNENGTVVKDGKGVLESRNMRGTCSNFLDVCCLHGNMNPSINNNNQITQDKKRCGWRNLKGLGVQPSNLKVDETKIGEFPWMAVVLRKESGHTKSDTKIRNIYIGGGSIIHPSVVLTAAHVVSGPELFIRAGEWDTQSNDELYPFQDRHISEIVTHDEFNSRNLFNDIALIFLTKPIELAPNVGLVCLPAQNVPVQDGLRCISTGWGKDKYGKKSAFRVVMKKVEVPTINNEICQSALRSTRLGRFFQLHSSFMCAGGEEDVDTCQGDGGSPLVCPIGNDRYIQNGIVAWGISCGLKDTPGAYTNVTNFRSWIDNHVIARGYDPAVYTY</sequence>
<dbReference type="SMART" id="SM00020">
    <property type="entry name" value="Tryp_SPc"/>
    <property type="match status" value="1"/>
</dbReference>
<dbReference type="InterPro" id="IPR043504">
    <property type="entry name" value="Peptidase_S1_PA_chymotrypsin"/>
</dbReference>
<name>A0ABM4AXF7_VANTA</name>
<accession>A0ABM4AXF7</accession>
<dbReference type="GeneID" id="113395878"/>
<dbReference type="InterPro" id="IPR001254">
    <property type="entry name" value="Trypsin_dom"/>
</dbReference>
<dbReference type="Proteomes" id="UP001652626">
    <property type="component" value="Chromosome 29"/>
</dbReference>
<dbReference type="InterPro" id="IPR041515">
    <property type="entry name" value="PPAF-2-like_Clip"/>
</dbReference>
<dbReference type="RefSeq" id="XP_064075980.1">
    <property type="nucleotide sequence ID" value="XM_064219910.1"/>
</dbReference>
<reference evidence="3" key="1">
    <citation type="submission" date="2025-08" db="UniProtKB">
        <authorList>
            <consortium name="RefSeq"/>
        </authorList>
    </citation>
    <scope>IDENTIFICATION</scope>
    <source>
        <tissue evidence="3">Whole body</tissue>
    </source>
</reference>
<dbReference type="Gene3D" id="2.40.10.10">
    <property type="entry name" value="Trypsin-like serine proteases"/>
    <property type="match status" value="2"/>
</dbReference>
<keyword evidence="2" id="KW-1185">Reference proteome</keyword>
<gene>
    <name evidence="3" type="primary">LOC113395878</name>
</gene>
<feature type="domain" description="Peptidase S1" evidence="1">
    <location>
        <begin position="124"/>
        <end position="384"/>
    </location>
</feature>
<evidence type="ECO:0000259" key="1">
    <source>
        <dbReference type="PROSITE" id="PS50240"/>
    </source>
</evidence>
<dbReference type="InterPro" id="IPR001314">
    <property type="entry name" value="Peptidase_S1A"/>
</dbReference>
<dbReference type="InterPro" id="IPR009003">
    <property type="entry name" value="Peptidase_S1_PA"/>
</dbReference>
<dbReference type="SUPFAM" id="SSF50494">
    <property type="entry name" value="Trypsin-like serine proteases"/>
    <property type="match status" value="1"/>
</dbReference>
<dbReference type="CDD" id="cd00190">
    <property type="entry name" value="Tryp_SPc"/>
    <property type="match status" value="1"/>
</dbReference>
<dbReference type="PRINTS" id="PR00722">
    <property type="entry name" value="CHYMOTRYPSIN"/>
</dbReference>